<dbReference type="Proteomes" id="UP000292052">
    <property type="component" value="Unassembled WGS sequence"/>
</dbReference>
<evidence type="ECO:0000313" key="1">
    <source>
        <dbReference type="EMBL" id="RZC43274.1"/>
    </source>
</evidence>
<protein>
    <submittedName>
        <fullName evidence="1">Uncharacterized protein</fullName>
    </submittedName>
</protein>
<dbReference type="EMBL" id="QDEB01000537">
    <property type="protein sequence ID" value="RZC43274.1"/>
    <property type="molecule type" value="Genomic_DNA"/>
</dbReference>
<sequence length="47" mass="5526">MKTHTIRLLLLILILVIAVTKEAYLIPHSIFLIFVRRILMTFWSACL</sequence>
<gene>
    <name evidence="1" type="ORF">BDFB_014717</name>
</gene>
<proteinExistence type="predicted"/>
<accession>A0A482WDV5</accession>
<reference evidence="1 2" key="1">
    <citation type="submission" date="2017-03" db="EMBL/GenBank/DDBJ databases">
        <title>Genome of the blue death feigning beetle - Asbolus verrucosus.</title>
        <authorList>
            <person name="Rider S.D."/>
        </authorList>
    </citation>
    <scope>NUCLEOTIDE SEQUENCE [LARGE SCALE GENOMIC DNA]</scope>
    <source>
        <strain evidence="1">Butters</strain>
        <tissue evidence="1">Head and leg muscle</tissue>
    </source>
</reference>
<dbReference type="AlphaFoldDB" id="A0A482WDV5"/>
<organism evidence="1 2">
    <name type="scientific">Asbolus verrucosus</name>
    <name type="common">Desert ironclad beetle</name>
    <dbReference type="NCBI Taxonomy" id="1661398"/>
    <lineage>
        <taxon>Eukaryota</taxon>
        <taxon>Metazoa</taxon>
        <taxon>Ecdysozoa</taxon>
        <taxon>Arthropoda</taxon>
        <taxon>Hexapoda</taxon>
        <taxon>Insecta</taxon>
        <taxon>Pterygota</taxon>
        <taxon>Neoptera</taxon>
        <taxon>Endopterygota</taxon>
        <taxon>Coleoptera</taxon>
        <taxon>Polyphaga</taxon>
        <taxon>Cucujiformia</taxon>
        <taxon>Tenebrionidae</taxon>
        <taxon>Pimeliinae</taxon>
        <taxon>Asbolus</taxon>
    </lineage>
</organism>
<evidence type="ECO:0000313" key="2">
    <source>
        <dbReference type="Proteomes" id="UP000292052"/>
    </source>
</evidence>
<comment type="caution">
    <text evidence="1">The sequence shown here is derived from an EMBL/GenBank/DDBJ whole genome shotgun (WGS) entry which is preliminary data.</text>
</comment>
<keyword evidence="2" id="KW-1185">Reference proteome</keyword>
<name>A0A482WDV5_ASBVE</name>